<dbReference type="RefSeq" id="WP_268237671.1">
    <property type="nucleotide sequence ID" value="NZ_BMLU01000007.1"/>
</dbReference>
<evidence type="ECO:0000313" key="2">
    <source>
        <dbReference type="EMBL" id="TDN81679.1"/>
    </source>
</evidence>
<comment type="caution">
    <text evidence="2">The sequence shown here is derived from an EMBL/GenBank/DDBJ whole genome shotgun (WGS) entry which is preliminary data.</text>
</comment>
<keyword evidence="3" id="KW-1185">Reference proteome</keyword>
<organism evidence="2 3">
    <name type="scientific">Stakelama pacifica</name>
    <dbReference type="NCBI Taxonomy" id="517720"/>
    <lineage>
        <taxon>Bacteria</taxon>
        <taxon>Pseudomonadati</taxon>
        <taxon>Pseudomonadota</taxon>
        <taxon>Alphaproteobacteria</taxon>
        <taxon>Sphingomonadales</taxon>
        <taxon>Sphingomonadaceae</taxon>
        <taxon>Stakelama</taxon>
    </lineage>
</organism>
<keyword evidence="1" id="KW-0472">Membrane</keyword>
<protein>
    <submittedName>
        <fullName evidence="2">Uncharacterized protein</fullName>
    </submittedName>
</protein>
<reference evidence="2 3" key="1">
    <citation type="submission" date="2019-03" db="EMBL/GenBank/DDBJ databases">
        <title>Genomic Encyclopedia of Type Strains, Phase IV (KMG-IV): sequencing the most valuable type-strain genomes for metagenomic binning, comparative biology and taxonomic classification.</title>
        <authorList>
            <person name="Goeker M."/>
        </authorList>
    </citation>
    <scope>NUCLEOTIDE SEQUENCE [LARGE SCALE GENOMIC DNA]</scope>
    <source>
        <strain evidence="2 3">DSM 25059</strain>
    </source>
</reference>
<accession>A0A4R6FJM3</accession>
<feature type="transmembrane region" description="Helical" evidence="1">
    <location>
        <begin position="18"/>
        <end position="39"/>
    </location>
</feature>
<dbReference type="Proteomes" id="UP000295493">
    <property type="component" value="Unassembled WGS sequence"/>
</dbReference>
<dbReference type="AlphaFoldDB" id="A0A4R6FJM3"/>
<keyword evidence="1" id="KW-1133">Transmembrane helix</keyword>
<evidence type="ECO:0000313" key="3">
    <source>
        <dbReference type="Proteomes" id="UP000295493"/>
    </source>
</evidence>
<dbReference type="EMBL" id="SNWD01000007">
    <property type="protein sequence ID" value="TDN81679.1"/>
    <property type="molecule type" value="Genomic_DNA"/>
</dbReference>
<name>A0A4R6FJM3_9SPHN</name>
<evidence type="ECO:0000256" key="1">
    <source>
        <dbReference type="SAM" id="Phobius"/>
    </source>
</evidence>
<proteinExistence type="predicted"/>
<keyword evidence="1" id="KW-0812">Transmembrane</keyword>
<gene>
    <name evidence="2" type="ORF">EV664_10778</name>
</gene>
<sequence length="41" mass="4676">MNYDEKTGSTRRWKGGGFLFALILGIVAIIFVGYNLYYITL</sequence>